<evidence type="ECO:0000256" key="2">
    <source>
        <dbReference type="ARBA" id="ARBA00022741"/>
    </source>
</evidence>
<keyword evidence="5" id="KW-0963">Cytoplasm</keyword>
<evidence type="ECO:0000256" key="7">
    <source>
        <dbReference type="SAM" id="Phobius"/>
    </source>
</evidence>
<feature type="transmembrane region" description="Helical" evidence="7">
    <location>
        <begin position="239"/>
        <end position="260"/>
    </location>
</feature>
<accession>A0A1M5A1M9</accession>
<sequence>MQFSIIIPVYNRPDEIDELLSSLVQSTFPDFEVVIVEDGSSIDCKAVVQKYAQKLQLSYYYKTNSGPGDSRNFGMRVAKGDYFIIFDSDCIIPPHYMAEVVKELQSNYVDCFGGPDQALKSFSTIQRAINFAMTSFLTTGGIRGGSEKIDKFQPRSFNMGISKKAFEASKGFGNIHPGEDPDLSIRLWKMGFKTRLFKKAYVFHKRRIDWDKFSLQVHKFGKARPILNRWYPEYAKITFWFPTLFMAGLLVSFLGLLFLWDWGMRMYMGYFALIFLVSSIQNRNPWIGLLSIVAVWKQFKGYGSGFLLSHYRIHWLKKNPQEAFPELFFTTKEARLTEEIHIHKEAEEPIHKSVEKALDKFIAPLQKIVDTTPVKTKIIGLTGGIGSGKTTLAQYLIAKGYPVYISDLEAKKVMDFPEIVAQIATCFGEEIYNEERKLNREQLAAVVFNNPEKLKQLNAIVHPAVKKHFEQWLIAHQREPIVFKEAAILFESGSYKDCDAVITITAPLELRIARVLKRDQTTREKILQRINNQLSDEERAARSQYVIQNENFEETKHQIEEILISLKKKQ</sequence>
<dbReference type="SUPFAM" id="SSF53448">
    <property type="entry name" value="Nucleotide-diphospho-sugar transferases"/>
    <property type="match status" value="1"/>
</dbReference>
<evidence type="ECO:0000256" key="3">
    <source>
        <dbReference type="ARBA" id="ARBA00022840"/>
    </source>
</evidence>
<keyword evidence="7" id="KW-0812">Transmembrane</keyword>
<name>A0A1M5A1M9_9FLAO</name>
<keyword evidence="10" id="KW-1185">Reference proteome</keyword>
<evidence type="ECO:0000256" key="1">
    <source>
        <dbReference type="ARBA" id="ARBA00009018"/>
    </source>
</evidence>
<comment type="function">
    <text evidence="5">Catalyzes the phosphorylation of the 3'-hydroxyl group of dephosphocoenzyme A to form coenzyme A.</text>
</comment>
<dbReference type="AlphaFoldDB" id="A0A1M5A1M9"/>
<evidence type="ECO:0000256" key="4">
    <source>
        <dbReference type="ARBA" id="ARBA00022993"/>
    </source>
</evidence>
<dbReference type="InterPro" id="IPR001173">
    <property type="entry name" value="Glyco_trans_2-like"/>
</dbReference>
<dbReference type="Pfam" id="PF00535">
    <property type="entry name" value="Glycos_transf_2"/>
    <property type="match status" value="1"/>
</dbReference>
<dbReference type="GO" id="GO:0016758">
    <property type="term" value="F:hexosyltransferase activity"/>
    <property type="evidence" value="ECO:0007669"/>
    <property type="project" value="UniProtKB-ARBA"/>
</dbReference>
<dbReference type="UniPathway" id="UPA00241">
    <property type="reaction ID" value="UER00356"/>
</dbReference>
<dbReference type="EC" id="2.7.1.24" evidence="5 6"/>
<protein>
    <recommendedName>
        <fullName evidence="5 6">Dephospho-CoA kinase</fullName>
        <ecNumber evidence="5 6">2.7.1.24</ecNumber>
    </recommendedName>
    <alternativeName>
        <fullName evidence="5">Dephosphocoenzyme A kinase</fullName>
    </alternativeName>
</protein>
<dbReference type="Gene3D" id="3.40.50.300">
    <property type="entry name" value="P-loop containing nucleotide triphosphate hydrolases"/>
    <property type="match status" value="1"/>
</dbReference>
<feature type="binding site" evidence="5">
    <location>
        <begin position="386"/>
        <end position="391"/>
    </location>
    <ligand>
        <name>ATP</name>
        <dbReference type="ChEBI" id="CHEBI:30616"/>
    </ligand>
</feature>
<comment type="similarity">
    <text evidence="1 5">Belongs to the CoaE family.</text>
</comment>
<evidence type="ECO:0000313" key="9">
    <source>
        <dbReference type="EMBL" id="SHF24121.1"/>
    </source>
</evidence>
<keyword evidence="4 5" id="KW-0173">Coenzyme A biosynthesis</keyword>
<comment type="pathway">
    <text evidence="5">Cofactor biosynthesis; coenzyme A biosynthesis; CoA from (R)-pantothenate: step 5/5.</text>
</comment>
<dbReference type="HAMAP" id="MF_00376">
    <property type="entry name" value="Dephospho_CoA_kinase"/>
    <property type="match status" value="1"/>
</dbReference>
<comment type="catalytic activity">
    <reaction evidence="5">
        <text>3'-dephospho-CoA + ATP = ADP + CoA + H(+)</text>
        <dbReference type="Rhea" id="RHEA:18245"/>
        <dbReference type="ChEBI" id="CHEBI:15378"/>
        <dbReference type="ChEBI" id="CHEBI:30616"/>
        <dbReference type="ChEBI" id="CHEBI:57287"/>
        <dbReference type="ChEBI" id="CHEBI:57328"/>
        <dbReference type="ChEBI" id="CHEBI:456216"/>
        <dbReference type="EC" id="2.7.1.24"/>
    </reaction>
</comment>
<dbReference type="PROSITE" id="PS51219">
    <property type="entry name" value="DPCK"/>
    <property type="match status" value="1"/>
</dbReference>
<keyword evidence="5 9" id="KW-0418">Kinase</keyword>
<evidence type="ECO:0000256" key="6">
    <source>
        <dbReference type="NCBIfam" id="TIGR00152"/>
    </source>
</evidence>
<keyword evidence="7" id="KW-0472">Membrane</keyword>
<dbReference type="Gene3D" id="3.90.550.10">
    <property type="entry name" value="Spore Coat Polysaccharide Biosynthesis Protein SpsA, Chain A"/>
    <property type="match status" value="1"/>
</dbReference>
<dbReference type="STRING" id="1124188.SAMN05444377_105109"/>
<dbReference type="Proteomes" id="UP000184147">
    <property type="component" value="Unassembled WGS sequence"/>
</dbReference>
<dbReference type="CDD" id="cd02022">
    <property type="entry name" value="DPCK"/>
    <property type="match status" value="1"/>
</dbReference>
<dbReference type="InterPro" id="IPR001977">
    <property type="entry name" value="Depp_CoAkinase"/>
</dbReference>
<dbReference type="Pfam" id="PF01121">
    <property type="entry name" value="CoaE"/>
    <property type="match status" value="1"/>
</dbReference>
<dbReference type="PANTHER" id="PTHR22916">
    <property type="entry name" value="GLYCOSYLTRANSFERASE"/>
    <property type="match status" value="1"/>
</dbReference>
<dbReference type="NCBIfam" id="TIGR00152">
    <property type="entry name" value="dephospho-CoA kinase"/>
    <property type="match status" value="1"/>
</dbReference>
<comment type="subcellular location">
    <subcellularLocation>
        <location evidence="5">Cytoplasm</location>
    </subcellularLocation>
</comment>
<keyword evidence="5" id="KW-0808">Transferase</keyword>
<keyword evidence="2 5" id="KW-0547">Nucleotide-binding</keyword>
<dbReference type="EMBL" id="FQVQ01000005">
    <property type="protein sequence ID" value="SHF24121.1"/>
    <property type="molecule type" value="Genomic_DNA"/>
</dbReference>
<gene>
    <name evidence="5" type="primary">coaE</name>
    <name evidence="9" type="ORF">SAMN05444377_105109</name>
</gene>
<dbReference type="InterPro" id="IPR029044">
    <property type="entry name" value="Nucleotide-diphossugar_trans"/>
</dbReference>
<dbReference type="GO" id="GO:0015937">
    <property type="term" value="P:coenzyme A biosynthetic process"/>
    <property type="evidence" value="ECO:0007669"/>
    <property type="project" value="UniProtKB-UniRule"/>
</dbReference>
<feature type="domain" description="Glycosyltransferase 2-like" evidence="8">
    <location>
        <begin position="4"/>
        <end position="139"/>
    </location>
</feature>
<dbReference type="OrthoDB" id="9813550at2"/>
<reference evidence="9 10" key="1">
    <citation type="submission" date="2016-11" db="EMBL/GenBank/DDBJ databases">
        <authorList>
            <person name="Jaros S."/>
            <person name="Januszkiewicz K."/>
            <person name="Wedrychowicz H."/>
        </authorList>
    </citation>
    <scope>NUCLEOTIDE SEQUENCE [LARGE SCALE GENOMIC DNA]</scope>
    <source>
        <strain evidence="9 10">DSM 25660</strain>
    </source>
</reference>
<evidence type="ECO:0000256" key="5">
    <source>
        <dbReference type="HAMAP-Rule" id="MF_00376"/>
    </source>
</evidence>
<dbReference type="SUPFAM" id="SSF52540">
    <property type="entry name" value="P-loop containing nucleoside triphosphate hydrolases"/>
    <property type="match status" value="1"/>
</dbReference>
<keyword evidence="7" id="KW-1133">Transmembrane helix</keyword>
<evidence type="ECO:0000259" key="8">
    <source>
        <dbReference type="Pfam" id="PF00535"/>
    </source>
</evidence>
<dbReference type="GO" id="GO:0005737">
    <property type="term" value="C:cytoplasm"/>
    <property type="evidence" value="ECO:0007669"/>
    <property type="project" value="UniProtKB-SubCell"/>
</dbReference>
<dbReference type="GO" id="GO:0004140">
    <property type="term" value="F:dephospho-CoA kinase activity"/>
    <property type="evidence" value="ECO:0007669"/>
    <property type="project" value="UniProtKB-UniRule"/>
</dbReference>
<dbReference type="InterPro" id="IPR027417">
    <property type="entry name" value="P-loop_NTPase"/>
</dbReference>
<proteinExistence type="inferred from homology"/>
<organism evidence="9 10">
    <name type="scientific">Flavobacterium fontis</name>
    <dbReference type="NCBI Taxonomy" id="1124188"/>
    <lineage>
        <taxon>Bacteria</taxon>
        <taxon>Pseudomonadati</taxon>
        <taxon>Bacteroidota</taxon>
        <taxon>Flavobacteriia</taxon>
        <taxon>Flavobacteriales</taxon>
        <taxon>Flavobacteriaceae</taxon>
        <taxon>Flavobacterium</taxon>
    </lineage>
</organism>
<evidence type="ECO:0000313" key="10">
    <source>
        <dbReference type="Proteomes" id="UP000184147"/>
    </source>
</evidence>
<dbReference type="PANTHER" id="PTHR22916:SF64">
    <property type="entry name" value="TRANSFERASE, PUTATIVE-RELATED"/>
    <property type="match status" value="1"/>
</dbReference>
<keyword evidence="3 5" id="KW-0067">ATP-binding</keyword>
<dbReference type="GO" id="GO:0005524">
    <property type="term" value="F:ATP binding"/>
    <property type="evidence" value="ECO:0007669"/>
    <property type="project" value="UniProtKB-UniRule"/>
</dbReference>